<reference evidence="1 2" key="1">
    <citation type="submission" date="2020-09" db="EMBL/GenBank/DDBJ databases">
        <authorList>
            <person name="Kim M.K."/>
        </authorList>
    </citation>
    <scope>NUCLEOTIDE SEQUENCE [LARGE SCALE GENOMIC DNA]</scope>
    <source>
        <strain evidence="1 2">BT189</strain>
    </source>
</reference>
<proteinExistence type="predicted"/>
<accession>A0ABR8JTW6</accession>
<comment type="caution">
    <text evidence="1">The sequence shown here is derived from an EMBL/GenBank/DDBJ whole genome shotgun (WGS) entry which is preliminary data.</text>
</comment>
<gene>
    <name evidence="1" type="ORF">IC234_10420</name>
</gene>
<evidence type="ECO:0008006" key="3">
    <source>
        <dbReference type="Google" id="ProtNLM"/>
    </source>
</evidence>
<evidence type="ECO:0000313" key="2">
    <source>
        <dbReference type="Proteomes" id="UP000606003"/>
    </source>
</evidence>
<dbReference type="EMBL" id="JACXAC010000003">
    <property type="protein sequence ID" value="MBD2722540.1"/>
    <property type="molecule type" value="Genomic_DNA"/>
</dbReference>
<protein>
    <recommendedName>
        <fullName evidence="3">PEGA domain-containing protein</fullName>
    </recommendedName>
</protein>
<dbReference type="Proteomes" id="UP000606003">
    <property type="component" value="Unassembled WGS sequence"/>
</dbReference>
<organism evidence="1 2">
    <name type="scientific">Hymenobacter armeniacus</name>
    <dbReference type="NCBI Taxonomy" id="2771358"/>
    <lineage>
        <taxon>Bacteria</taxon>
        <taxon>Pseudomonadati</taxon>
        <taxon>Bacteroidota</taxon>
        <taxon>Cytophagia</taxon>
        <taxon>Cytophagales</taxon>
        <taxon>Hymenobacteraceae</taxon>
        <taxon>Hymenobacter</taxon>
    </lineage>
</organism>
<dbReference type="RefSeq" id="WP_190924221.1">
    <property type="nucleotide sequence ID" value="NZ_JACXAC010000003.1"/>
</dbReference>
<evidence type="ECO:0000313" key="1">
    <source>
        <dbReference type="EMBL" id="MBD2722540.1"/>
    </source>
</evidence>
<keyword evidence="2" id="KW-1185">Reference proteome</keyword>
<dbReference type="PROSITE" id="PS51257">
    <property type="entry name" value="PROKAR_LIPOPROTEIN"/>
    <property type="match status" value="1"/>
</dbReference>
<sequence length="181" mass="19076">MKNAHLLAAVSAVALTVLGTLLSGCGDKCAGVYCSPCDVSIDNISVYIDGDSLHGGFRKADLAGSYSVRYVAPGFARPVDTVRLVRGGPNFYTGGVTLRTLPWPTVVSIPAPYNLESYSFRFVLPAANRTYDLSNIELQIGGGSGDGCCNCGQNTRRRFVLNGVPVVADGDEAGRGAVLRR</sequence>
<name>A0ABR8JTW6_9BACT</name>